<dbReference type="Pfam" id="PF21180">
    <property type="entry name" value="TOP6A-Spo11_Toprim"/>
    <property type="match status" value="1"/>
</dbReference>
<dbReference type="PANTHER" id="PTHR10848">
    <property type="entry name" value="MEIOTIC RECOMBINATION PROTEIN SPO11"/>
    <property type="match status" value="1"/>
</dbReference>
<dbReference type="InterPro" id="IPR034136">
    <property type="entry name" value="TOPRIM_Topo6A/Spo11"/>
</dbReference>
<evidence type="ECO:0000256" key="6">
    <source>
        <dbReference type="ARBA" id="ARBA00022842"/>
    </source>
</evidence>
<feature type="domain" description="Topoisomerase 6 subunit A/Spo11 TOPRIM" evidence="13">
    <location>
        <begin position="175"/>
        <end position="328"/>
    </location>
</feature>
<evidence type="ECO:0000256" key="7">
    <source>
        <dbReference type="ARBA" id="ARBA00023029"/>
    </source>
</evidence>
<dbReference type="Gene3D" id="1.10.10.10">
    <property type="entry name" value="Winged helix-like DNA-binding domain superfamily/Winged helix DNA-binding domain"/>
    <property type="match status" value="1"/>
</dbReference>
<dbReference type="GO" id="GO:0042138">
    <property type="term" value="P:meiotic DNA double-strand break formation"/>
    <property type="evidence" value="ECO:0007669"/>
    <property type="project" value="TreeGrafter"/>
</dbReference>
<keyword evidence="5" id="KW-0479">Metal-binding</keyword>
<evidence type="ECO:0000256" key="8">
    <source>
        <dbReference type="ARBA" id="ARBA00023125"/>
    </source>
</evidence>
<evidence type="ECO:0000256" key="5">
    <source>
        <dbReference type="ARBA" id="ARBA00022723"/>
    </source>
</evidence>
<dbReference type="PANTHER" id="PTHR10848:SF0">
    <property type="entry name" value="MEIOTIC RECOMBINATION PROTEIN SPO11"/>
    <property type="match status" value="1"/>
</dbReference>
<feature type="compositionally biased region" description="Acidic residues" evidence="11">
    <location>
        <begin position="19"/>
        <end position="28"/>
    </location>
</feature>
<name>A0AAW1PLL7_9CHLO</name>
<sequence length="349" mass="38850">MEDAFGEVVWEDSQPAFPDFDDEHDDASELDQAESLDFDAAPQEVLFRIEDRIVQVLEALSEGRLPAIPLILEIVHQLVREGREATQRDIYYMVLCPPIFKTPRDVNEAIQDAVSLLRVPRPLLGITCASRGAVVGCLEFLEAPGQEWLACTSQRAIPGSCTAIRGFSFRTAASYVIVVEKDAIFQRLAEDLFFDLVPSIIITAKGMPDMATRVFLRCLHEAFPHLVVVGLVDWNPSGVAILNVYKHGSVRMELESARCAIPSLKWLGVRFDMLEDAADEVWQTLSDRDRSLIQGLQTGPLATNAAWMAELDLMDQTGRKAEIEALYTVTGFAGFTTALCQALDRQEYI</sequence>
<evidence type="ECO:0000256" key="1">
    <source>
        <dbReference type="ARBA" id="ARBA00000185"/>
    </source>
</evidence>
<dbReference type="EMBL" id="JALJOR010000011">
    <property type="protein sequence ID" value="KAK9808973.1"/>
    <property type="molecule type" value="Genomic_DNA"/>
</dbReference>
<dbReference type="GO" id="GO:0003918">
    <property type="term" value="F:DNA topoisomerase type II (double strand cut, ATP-hydrolyzing) activity"/>
    <property type="evidence" value="ECO:0007669"/>
    <property type="project" value="UniProtKB-UniRule"/>
</dbReference>
<keyword evidence="8 10" id="KW-0238">DNA-binding</keyword>
<comment type="similarity">
    <text evidence="3 10">Belongs to the TOP6A family.</text>
</comment>
<evidence type="ECO:0000259" key="13">
    <source>
        <dbReference type="Pfam" id="PF21180"/>
    </source>
</evidence>
<keyword evidence="9 10" id="KW-0413">Isomerase</keyword>
<dbReference type="GO" id="GO:0046872">
    <property type="term" value="F:metal ion binding"/>
    <property type="evidence" value="ECO:0007669"/>
    <property type="project" value="UniProtKB-KW"/>
</dbReference>
<dbReference type="Proteomes" id="UP001489004">
    <property type="component" value="Unassembled WGS sequence"/>
</dbReference>
<comment type="caution">
    <text evidence="14">The sequence shown here is derived from an EMBL/GenBank/DDBJ whole genome shotgun (WGS) entry which is preliminary data.</text>
</comment>
<dbReference type="InterPro" id="IPR013049">
    <property type="entry name" value="Spo11/TopoVI_A_N"/>
</dbReference>
<feature type="region of interest" description="Disordered" evidence="11">
    <location>
        <begin position="1"/>
        <end position="28"/>
    </location>
</feature>
<dbReference type="InterPro" id="IPR036078">
    <property type="entry name" value="Spo11/TopoVI_A_sf"/>
</dbReference>
<evidence type="ECO:0000259" key="12">
    <source>
        <dbReference type="Pfam" id="PF04406"/>
    </source>
</evidence>
<feature type="domain" description="Spo11/DNA topoisomerase VI subunit A N-terminal" evidence="12">
    <location>
        <begin position="70"/>
        <end position="126"/>
    </location>
</feature>
<comment type="cofactor">
    <cofactor evidence="2">
        <name>Mg(2+)</name>
        <dbReference type="ChEBI" id="CHEBI:18420"/>
    </cofactor>
</comment>
<dbReference type="GO" id="GO:0003677">
    <property type="term" value="F:DNA binding"/>
    <property type="evidence" value="ECO:0007669"/>
    <property type="project" value="UniProtKB-UniRule"/>
</dbReference>
<reference evidence="14 15" key="1">
    <citation type="journal article" date="2024" name="Nat. Commun.">
        <title>Phylogenomics reveals the evolutionary origins of lichenization in chlorophyte algae.</title>
        <authorList>
            <person name="Puginier C."/>
            <person name="Libourel C."/>
            <person name="Otte J."/>
            <person name="Skaloud P."/>
            <person name="Haon M."/>
            <person name="Grisel S."/>
            <person name="Petersen M."/>
            <person name="Berrin J.G."/>
            <person name="Delaux P.M."/>
            <person name="Dal Grande F."/>
            <person name="Keller J."/>
        </authorList>
    </citation>
    <scope>NUCLEOTIDE SEQUENCE [LARGE SCALE GENOMIC DNA]</scope>
    <source>
        <strain evidence="14 15">SAG 2043</strain>
    </source>
</reference>
<dbReference type="GO" id="GO:0005524">
    <property type="term" value="F:ATP binding"/>
    <property type="evidence" value="ECO:0007669"/>
    <property type="project" value="InterPro"/>
</dbReference>
<dbReference type="GO" id="GO:0000228">
    <property type="term" value="C:nuclear chromosome"/>
    <property type="evidence" value="ECO:0007669"/>
    <property type="project" value="TreeGrafter"/>
</dbReference>
<organism evidence="14 15">
    <name type="scientific">[Myrmecia] bisecta</name>
    <dbReference type="NCBI Taxonomy" id="41462"/>
    <lineage>
        <taxon>Eukaryota</taxon>
        <taxon>Viridiplantae</taxon>
        <taxon>Chlorophyta</taxon>
        <taxon>core chlorophytes</taxon>
        <taxon>Trebouxiophyceae</taxon>
        <taxon>Trebouxiales</taxon>
        <taxon>Trebouxiaceae</taxon>
        <taxon>Myrmecia</taxon>
    </lineage>
</organism>
<dbReference type="GO" id="GO:0007131">
    <property type="term" value="P:reciprocal meiotic recombination"/>
    <property type="evidence" value="ECO:0007669"/>
    <property type="project" value="TreeGrafter"/>
</dbReference>
<evidence type="ECO:0000256" key="2">
    <source>
        <dbReference type="ARBA" id="ARBA00001946"/>
    </source>
</evidence>
<keyword evidence="7 10" id="KW-0799">Topoisomerase</keyword>
<dbReference type="AlphaFoldDB" id="A0AAW1PLL7"/>
<evidence type="ECO:0000313" key="14">
    <source>
        <dbReference type="EMBL" id="KAK9808973.1"/>
    </source>
</evidence>
<evidence type="ECO:0000313" key="15">
    <source>
        <dbReference type="Proteomes" id="UP001489004"/>
    </source>
</evidence>
<evidence type="ECO:0000256" key="3">
    <source>
        <dbReference type="ARBA" id="ARBA00006559"/>
    </source>
</evidence>
<feature type="active site" description="O-(5'-phospho-DNA)-tyrosine intermediate" evidence="10">
    <location>
        <position position="92"/>
    </location>
</feature>
<proteinExistence type="inferred from homology"/>
<dbReference type="PRINTS" id="PR01550">
    <property type="entry name" value="TOP6AFAMILY"/>
</dbReference>
<dbReference type="Gene3D" id="3.40.1360.10">
    <property type="match status" value="1"/>
</dbReference>
<dbReference type="Pfam" id="PF04406">
    <property type="entry name" value="TP6A_N"/>
    <property type="match status" value="1"/>
</dbReference>
<dbReference type="InterPro" id="IPR036388">
    <property type="entry name" value="WH-like_DNA-bd_sf"/>
</dbReference>
<dbReference type="PROSITE" id="PS52041">
    <property type="entry name" value="TOPO_IIB"/>
    <property type="match status" value="1"/>
</dbReference>
<evidence type="ECO:0000256" key="11">
    <source>
        <dbReference type="SAM" id="MobiDB-lite"/>
    </source>
</evidence>
<dbReference type="SUPFAM" id="SSF56726">
    <property type="entry name" value="DNA topoisomerase IV, alpha subunit"/>
    <property type="match status" value="1"/>
</dbReference>
<dbReference type="EC" id="5.6.2.2" evidence="4"/>
<dbReference type="CDD" id="cd00223">
    <property type="entry name" value="TOPRIM_TopoIIB_SPO"/>
    <property type="match status" value="1"/>
</dbReference>
<evidence type="ECO:0000256" key="9">
    <source>
        <dbReference type="ARBA" id="ARBA00023235"/>
    </source>
</evidence>
<keyword evidence="15" id="KW-1185">Reference proteome</keyword>
<evidence type="ECO:0000256" key="4">
    <source>
        <dbReference type="ARBA" id="ARBA00012895"/>
    </source>
</evidence>
<accession>A0AAW1PLL7</accession>
<dbReference type="InterPro" id="IPR002815">
    <property type="entry name" value="Spo11/TopoVI_A"/>
</dbReference>
<dbReference type="GO" id="GO:0000706">
    <property type="term" value="P:meiotic DNA double-strand break processing"/>
    <property type="evidence" value="ECO:0007669"/>
    <property type="project" value="TreeGrafter"/>
</dbReference>
<keyword evidence="6" id="KW-0460">Magnesium</keyword>
<gene>
    <name evidence="14" type="ORF">WJX72_007203</name>
</gene>
<comment type="catalytic activity">
    <reaction evidence="1 10">
        <text>ATP-dependent breakage, passage and rejoining of double-stranded DNA.</text>
        <dbReference type="EC" id="5.6.2.2"/>
    </reaction>
</comment>
<evidence type="ECO:0000256" key="10">
    <source>
        <dbReference type="PROSITE-ProRule" id="PRU01385"/>
    </source>
</evidence>
<protein>
    <recommendedName>
        <fullName evidence="4">DNA topoisomerase (ATP-hydrolyzing)</fullName>
        <ecNumber evidence="4">5.6.2.2</ecNumber>
    </recommendedName>
</protein>